<accession>A0A956SBQ5</accession>
<reference evidence="3" key="2">
    <citation type="journal article" date="2021" name="Microbiome">
        <title>Successional dynamics and alternative stable states in a saline activated sludge microbial community over 9 years.</title>
        <authorList>
            <person name="Wang Y."/>
            <person name="Ye J."/>
            <person name="Ju F."/>
            <person name="Liu L."/>
            <person name="Boyd J.A."/>
            <person name="Deng Y."/>
            <person name="Parks D.H."/>
            <person name="Jiang X."/>
            <person name="Yin X."/>
            <person name="Woodcroft B.J."/>
            <person name="Tyson G.W."/>
            <person name="Hugenholtz P."/>
            <person name="Polz M.F."/>
            <person name="Zhang T."/>
        </authorList>
    </citation>
    <scope>NUCLEOTIDE SEQUENCE</scope>
    <source>
        <strain evidence="3">HKST-UBA02</strain>
    </source>
</reference>
<proteinExistence type="predicted"/>
<dbReference type="CDD" id="cd00093">
    <property type="entry name" value="HTH_XRE"/>
    <property type="match status" value="1"/>
</dbReference>
<dbReference type="SUPFAM" id="SSF47413">
    <property type="entry name" value="lambda repressor-like DNA-binding domains"/>
    <property type="match status" value="1"/>
</dbReference>
<dbReference type="SMART" id="SM00530">
    <property type="entry name" value="HTH_XRE"/>
    <property type="match status" value="1"/>
</dbReference>
<sequence>MASKPDVRVHVRRFRKTRDLTQQDLADRLGVTRQTILSIEKGKYRPSIELALLLAREFGCQVEDLFELVEGDSDGLDP</sequence>
<comment type="caution">
    <text evidence="3">The sequence shown here is derived from an EMBL/GenBank/DDBJ whole genome shotgun (WGS) entry which is preliminary data.</text>
</comment>
<keyword evidence="1" id="KW-0238">DNA-binding</keyword>
<protein>
    <submittedName>
        <fullName evidence="3">Helix-turn-helix transcriptional regulator</fullName>
    </submittedName>
</protein>
<feature type="domain" description="HTH cro/C1-type" evidence="2">
    <location>
        <begin position="11"/>
        <end position="65"/>
    </location>
</feature>
<evidence type="ECO:0000313" key="4">
    <source>
        <dbReference type="Proteomes" id="UP000739538"/>
    </source>
</evidence>
<reference evidence="3" key="1">
    <citation type="submission" date="2020-04" db="EMBL/GenBank/DDBJ databases">
        <authorList>
            <person name="Zhang T."/>
        </authorList>
    </citation>
    <scope>NUCLEOTIDE SEQUENCE</scope>
    <source>
        <strain evidence="3">HKST-UBA02</strain>
    </source>
</reference>
<dbReference type="EMBL" id="JAGQHS010000008">
    <property type="protein sequence ID" value="MCA9754702.1"/>
    <property type="molecule type" value="Genomic_DNA"/>
</dbReference>
<dbReference type="InterPro" id="IPR001387">
    <property type="entry name" value="Cro/C1-type_HTH"/>
</dbReference>
<name>A0A956SBQ5_UNCEI</name>
<dbReference type="AlphaFoldDB" id="A0A956SBQ5"/>
<evidence type="ECO:0000313" key="3">
    <source>
        <dbReference type="EMBL" id="MCA9754702.1"/>
    </source>
</evidence>
<evidence type="ECO:0000256" key="1">
    <source>
        <dbReference type="ARBA" id="ARBA00023125"/>
    </source>
</evidence>
<dbReference type="PROSITE" id="PS50943">
    <property type="entry name" value="HTH_CROC1"/>
    <property type="match status" value="1"/>
</dbReference>
<dbReference type="Gene3D" id="1.10.260.40">
    <property type="entry name" value="lambda repressor-like DNA-binding domains"/>
    <property type="match status" value="1"/>
</dbReference>
<dbReference type="GO" id="GO:0003677">
    <property type="term" value="F:DNA binding"/>
    <property type="evidence" value="ECO:0007669"/>
    <property type="project" value="UniProtKB-KW"/>
</dbReference>
<dbReference type="Pfam" id="PF01381">
    <property type="entry name" value="HTH_3"/>
    <property type="match status" value="1"/>
</dbReference>
<gene>
    <name evidence="3" type="ORF">KDA27_02790</name>
</gene>
<dbReference type="Proteomes" id="UP000739538">
    <property type="component" value="Unassembled WGS sequence"/>
</dbReference>
<evidence type="ECO:0000259" key="2">
    <source>
        <dbReference type="PROSITE" id="PS50943"/>
    </source>
</evidence>
<dbReference type="PANTHER" id="PTHR46558">
    <property type="entry name" value="TRACRIPTIONAL REGULATORY PROTEIN-RELATED-RELATED"/>
    <property type="match status" value="1"/>
</dbReference>
<organism evidence="3 4">
    <name type="scientific">Eiseniibacteriota bacterium</name>
    <dbReference type="NCBI Taxonomy" id="2212470"/>
    <lineage>
        <taxon>Bacteria</taxon>
        <taxon>Candidatus Eiseniibacteriota</taxon>
    </lineage>
</organism>
<dbReference type="PANTHER" id="PTHR46558:SF4">
    <property type="entry name" value="DNA-BIDING PHAGE PROTEIN"/>
    <property type="match status" value="1"/>
</dbReference>
<dbReference type="InterPro" id="IPR010982">
    <property type="entry name" value="Lambda_DNA-bd_dom_sf"/>
</dbReference>